<reference evidence="7" key="1">
    <citation type="submission" date="2023-07" db="EMBL/GenBank/DDBJ databases">
        <title>Genomic Encyclopedia of Type Strains, Phase IV (KMG-IV): sequencing the most valuable type-strain genomes for metagenomic binning, comparative biology and taxonomic classification.</title>
        <authorList>
            <person name="Goeker M."/>
        </authorList>
    </citation>
    <scope>NUCLEOTIDE SEQUENCE</scope>
    <source>
        <strain evidence="7">DSM 26174</strain>
    </source>
</reference>
<comment type="caution">
    <text evidence="7">The sequence shown here is derived from an EMBL/GenBank/DDBJ whole genome shotgun (WGS) entry which is preliminary data.</text>
</comment>
<dbReference type="AlphaFoldDB" id="A0AAE4BQ99"/>
<gene>
    <name evidence="7" type="ORF">HNQ88_000317</name>
</gene>
<keyword evidence="4 6" id="KW-1133">Transmembrane helix</keyword>
<dbReference type="GO" id="GO:0005886">
    <property type="term" value="C:plasma membrane"/>
    <property type="evidence" value="ECO:0007669"/>
    <property type="project" value="UniProtKB-SubCell"/>
</dbReference>
<dbReference type="InterPro" id="IPR022791">
    <property type="entry name" value="L-PG_synthase/AglD"/>
</dbReference>
<dbReference type="Proteomes" id="UP001185092">
    <property type="component" value="Unassembled WGS sequence"/>
</dbReference>
<evidence type="ECO:0000256" key="2">
    <source>
        <dbReference type="ARBA" id="ARBA00022475"/>
    </source>
</evidence>
<dbReference type="PANTHER" id="PTHR39087">
    <property type="entry name" value="UPF0104 MEMBRANE PROTEIN MJ1595"/>
    <property type="match status" value="1"/>
</dbReference>
<evidence type="ECO:0000256" key="6">
    <source>
        <dbReference type="SAM" id="Phobius"/>
    </source>
</evidence>
<evidence type="ECO:0000313" key="8">
    <source>
        <dbReference type="Proteomes" id="UP001185092"/>
    </source>
</evidence>
<accession>A0AAE4BQ99</accession>
<evidence type="ECO:0000256" key="1">
    <source>
        <dbReference type="ARBA" id="ARBA00004651"/>
    </source>
</evidence>
<sequence>MKDKIVSVTKYLITLVIAIAMFAYALKDYSLSSLWNDIKHVDVKWLLLSCIISIASHWARAYRWNLLLKPLGYPQLSSFRTFLAVMSGYIANLAIPRMGEVTRCGILKKTDNVSMSTGIGSVVTERLIDLFTLLGLLGATFLLEYNILSGFTIDFLSKKFEKYENLVPIAVGLGAIFVVLLALAIFAYFRYRSHLEKNAFYLKGKNLLMQASDGLLSLRKVEHPWKFWLSTIVIWALYYLMSYVIFWSIPETSDLTWRAGLAILVFGGMAMAAPAPGGIGTYHIMVSTILLLYGIGEKTGILYATVVHATQTIMILLIGGISLMASAIISKQKNSKEIENDELQRIHK</sequence>
<dbReference type="EMBL" id="JAVDQD010000001">
    <property type="protein sequence ID" value="MDR6237341.1"/>
    <property type="molecule type" value="Genomic_DNA"/>
</dbReference>
<feature type="transmembrane region" description="Helical" evidence="6">
    <location>
        <begin position="167"/>
        <end position="189"/>
    </location>
</feature>
<evidence type="ECO:0008006" key="9">
    <source>
        <dbReference type="Google" id="ProtNLM"/>
    </source>
</evidence>
<evidence type="ECO:0000313" key="7">
    <source>
        <dbReference type="EMBL" id="MDR6237341.1"/>
    </source>
</evidence>
<proteinExistence type="predicted"/>
<dbReference type="PANTHER" id="PTHR39087:SF2">
    <property type="entry name" value="UPF0104 MEMBRANE PROTEIN MJ1595"/>
    <property type="match status" value="1"/>
</dbReference>
<dbReference type="RefSeq" id="WP_309936799.1">
    <property type="nucleotide sequence ID" value="NZ_AP025305.1"/>
</dbReference>
<name>A0AAE4BQ99_9BACT</name>
<evidence type="ECO:0000256" key="4">
    <source>
        <dbReference type="ARBA" id="ARBA00022989"/>
    </source>
</evidence>
<evidence type="ECO:0000256" key="3">
    <source>
        <dbReference type="ARBA" id="ARBA00022692"/>
    </source>
</evidence>
<protein>
    <recommendedName>
        <fullName evidence="9">Flippase-like domain-containing protein</fullName>
    </recommendedName>
</protein>
<comment type="subcellular location">
    <subcellularLocation>
        <location evidence="1">Cell membrane</location>
        <topology evidence="1">Multi-pass membrane protein</topology>
    </subcellularLocation>
</comment>
<feature type="transmembrane region" description="Helical" evidence="6">
    <location>
        <begin position="301"/>
        <end position="329"/>
    </location>
</feature>
<keyword evidence="5 6" id="KW-0472">Membrane</keyword>
<organism evidence="7 8">
    <name type="scientific">Aureibacter tunicatorum</name>
    <dbReference type="NCBI Taxonomy" id="866807"/>
    <lineage>
        <taxon>Bacteria</taxon>
        <taxon>Pseudomonadati</taxon>
        <taxon>Bacteroidota</taxon>
        <taxon>Cytophagia</taxon>
        <taxon>Cytophagales</taxon>
        <taxon>Persicobacteraceae</taxon>
        <taxon>Aureibacter</taxon>
    </lineage>
</organism>
<dbReference type="NCBIfam" id="TIGR00374">
    <property type="entry name" value="flippase-like domain"/>
    <property type="match status" value="1"/>
</dbReference>
<feature type="transmembrane region" description="Helical" evidence="6">
    <location>
        <begin position="255"/>
        <end position="272"/>
    </location>
</feature>
<dbReference type="Pfam" id="PF03706">
    <property type="entry name" value="LPG_synthase_TM"/>
    <property type="match status" value="1"/>
</dbReference>
<feature type="transmembrane region" description="Helical" evidence="6">
    <location>
        <begin position="7"/>
        <end position="25"/>
    </location>
</feature>
<keyword evidence="2" id="KW-1003">Cell membrane</keyword>
<evidence type="ECO:0000256" key="5">
    <source>
        <dbReference type="ARBA" id="ARBA00023136"/>
    </source>
</evidence>
<feature type="transmembrane region" description="Helical" evidence="6">
    <location>
        <begin position="227"/>
        <end position="249"/>
    </location>
</feature>
<feature type="transmembrane region" description="Helical" evidence="6">
    <location>
        <begin position="127"/>
        <end position="147"/>
    </location>
</feature>
<keyword evidence="3 6" id="KW-0812">Transmembrane</keyword>
<keyword evidence="8" id="KW-1185">Reference proteome</keyword>